<dbReference type="AlphaFoldDB" id="A0A0P9LFY0"/>
<dbReference type="GO" id="GO:0006351">
    <property type="term" value="P:DNA-templated transcription"/>
    <property type="evidence" value="ECO:0007669"/>
    <property type="project" value="TreeGrafter"/>
</dbReference>
<dbReference type="GO" id="GO:0003700">
    <property type="term" value="F:DNA-binding transcription factor activity"/>
    <property type="evidence" value="ECO:0007669"/>
    <property type="project" value="InterPro"/>
</dbReference>
<dbReference type="Pfam" id="PF00126">
    <property type="entry name" value="HTH_1"/>
    <property type="match status" value="1"/>
</dbReference>
<evidence type="ECO:0000259" key="6">
    <source>
        <dbReference type="PROSITE" id="PS50931"/>
    </source>
</evidence>
<dbReference type="PANTHER" id="PTHR30537:SF5">
    <property type="entry name" value="HTH-TYPE TRANSCRIPTIONAL ACTIVATOR TTDR-RELATED"/>
    <property type="match status" value="1"/>
</dbReference>
<dbReference type="InterPro" id="IPR058163">
    <property type="entry name" value="LysR-type_TF_proteobact-type"/>
</dbReference>
<dbReference type="Proteomes" id="UP000050564">
    <property type="component" value="Unassembled WGS sequence"/>
</dbReference>
<protein>
    <submittedName>
        <fullName evidence="7">LysR family transcriptional regulator</fullName>
    </submittedName>
</protein>
<dbReference type="SUPFAM" id="SSF53850">
    <property type="entry name" value="Periplasmic binding protein-like II"/>
    <property type="match status" value="1"/>
</dbReference>
<dbReference type="Pfam" id="PF03466">
    <property type="entry name" value="LysR_substrate"/>
    <property type="match status" value="1"/>
</dbReference>
<dbReference type="FunFam" id="1.10.10.10:FF:000001">
    <property type="entry name" value="LysR family transcriptional regulator"/>
    <property type="match status" value="1"/>
</dbReference>
<keyword evidence="5" id="KW-0812">Transmembrane</keyword>
<dbReference type="SUPFAM" id="SSF46785">
    <property type="entry name" value="Winged helix' DNA-binding domain"/>
    <property type="match status" value="1"/>
</dbReference>
<dbReference type="PROSITE" id="PS50931">
    <property type="entry name" value="HTH_LYSR"/>
    <property type="match status" value="1"/>
</dbReference>
<dbReference type="GO" id="GO:0043565">
    <property type="term" value="F:sequence-specific DNA binding"/>
    <property type="evidence" value="ECO:0007669"/>
    <property type="project" value="TreeGrafter"/>
</dbReference>
<keyword evidence="4" id="KW-0804">Transcription</keyword>
<dbReference type="PANTHER" id="PTHR30537">
    <property type="entry name" value="HTH-TYPE TRANSCRIPTIONAL REGULATOR"/>
    <property type="match status" value="1"/>
</dbReference>
<dbReference type="InterPro" id="IPR000847">
    <property type="entry name" value="LysR_HTH_N"/>
</dbReference>
<feature type="domain" description="HTH lysR-type" evidence="6">
    <location>
        <begin position="135"/>
        <end position="192"/>
    </location>
</feature>
<evidence type="ECO:0000256" key="3">
    <source>
        <dbReference type="ARBA" id="ARBA00023125"/>
    </source>
</evidence>
<evidence type="ECO:0000256" key="1">
    <source>
        <dbReference type="ARBA" id="ARBA00009437"/>
    </source>
</evidence>
<evidence type="ECO:0000256" key="2">
    <source>
        <dbReference type="ARBA" id="ARBA00023015"/>
    </source>
</evidence>
<comment type="similarity">
    <text evidence="1">Belongs to the LysR transcriptional regulatory family.</text>
</comment>
<comment type="caution">
    <text evidence="7">The sequence shown here is derived from an EMBL/GenBank/DDBJ whole genome shotgun (WGS) entry which is preliminary data.</text>
</comment>
<proteinExistence type="inferred from homology"/>
<dbReference type="CDD" id="cd08422">
    <property type="entry name" value="PBP2_CrgA_like"/>
    <property type="match status" value="1"/>
</dbReference>
<dbReference type="PATRIC" id="fig|86840.3.peg.4111"/>
<dbReference type="InterPro" id="IPR005119">
    <property type="entry name" value="LysR_subst-bd"/>
</dbReference>
<evidence type="ECO:0000256" key="5">
    <source>
        <dbReference type="SAM" id="Phobius"/>
    </source>
</evidence>
<accession>A0A0P9LFY0</accession>
<keyword evidence="5" id="KW-1133">Transmembrane helix</keyword>
<name>A0A0P9LFY0_PSECA</name>
<dbReference type="InterPro" id="IPR036390">
    <property type="entry name" value="WH_DNA-bd_sf"/>
</dbReference>
<keyword evidence="5" id="KW-0472">Membrane</keyword>
<dbReference type="InterPro" id="IPR036388">
    <property type="entry name" value="WH-like_DNA-bd_sf"/>
</dbReference>
<dbReference type="Gene3D" id="3.30.1300.30">
    <property type="entry name" value="GSPII I/J protein-like"/>
    <property type="match status" value="1"/>
</dbReference>
<evidence type="ECO:0000313" key="7">
    <source>
        <dbReference type="EMBL" id="KPW73377.1"/>
    </source>
</evidence>
<reference evidence="7 8" key="1">
    <citation type="submission" date="2015-09" db="EMBL/GenBank/DDBJ databases">
        <title>Genome announcement of multiple Pseudomonas syringae strains.</title>
        <authorList>
            <person name="Thakur S."/>
            <person name="Wang P.W."/>
            <person name="Gong Y."/>
            <person name="Weir B.S."/>
            <person name="Guttman D.S."/>
        </authorList>
    </citation>
    <scope>NUCLEOTIDE SEQUENCE [LARGE SCALE GENOMIC DNA]</scope>
    <source>
        <strain evidence="7 8">ICMP2823</strain>
    </source>
</reference>
<evidence type="ECO:0000256" key="4">
    <source>
        <dbReference type="ARBA" id="ARBA00023163"/>
    </source>
</evidence>
<feature type="transmembrane region" description="Helical" evidence="5">
    <location>
        <begin position="21"/>
        <end position="41"/>
    </location>
</feature>
<sequence>MAALNALGETSGSARMTQRGSAIISALLIATLVAVMAAGMLSRQSVLTRVVEAEQAHRQGSAVLHGGLEVGRRLLWESRWQDGLTLPDQAWARPIGHDALDQLSGDFQGQLEDQQGKFNLRNLIANHRPDLAMVPDLNDVALFVQVVRSGSFAQAARQLGMPSNTVSRRIQQLEAQLDTRLLQRSTRKLALTPAGQDFYERCMGAVDGLTDAAEQLVSRREEPSGRVRIAATADFFDFFSMDWVADFLARYPRVQLEFVLSDDRADLIAERLDIAFRGGPLQDSGYVGRQLIDEERDCMVASPAYLATHGMPASLESLQAHYCVCAAHLGSFNTWRLLGPEEKLHEVQIASRFNANTAQALRKAALAGLGIALLPTTLIRADLRKGLLVPELAQYQRTSHGLHVLYPSRQHLPLAVSAFIGMVMEKLKTKAFPAQ</sequence>
<keyword evidence="3" id="KW-0238">DNA-binding</keyword>
<organism evidence="7 8">
    <name type="scientific">Pseudomonas cannabina</name>
    <dbReference type="NCBI Taxonomy" id="86840"/>
    <lineage>
        <taxon>Bacteria</taxon>
        <taxon>Pseudomonadati</taxon>
        <taxon>Pseudomonadota</taxon>
        <taxon>Gammaproteobacteria</taxon>
        <taxon>Pseudomonadales</taxon>
        <taxon>Pseudomonadaceae</taxon>
        <taxon>Pseudomonas</taxon>
    </lineage>
</organism>
<dbReference type="Gene3D" id="1.10.10.10">
    <property type="entry name" value="Winged helix-like DNA-binding domain superfamily/Winged helix DNA-binding domain"/>
    <property type="match status" value="1"/>
</dbReference>
<keyword evidence="2" id="KW-0805">Transcription regulation</keyword>
<dbReference type="Gene3D" id="3.40.190.290">
    <property type="match status" value="1"/>
</dbReference>
<dbReference type="EMBL" id="LJPX01000309">
    <property type="protein sequence ID" value="KPW73377.1"/>
    <property type="molecule type" value="Genomic_DNA"/>
</dbReference>
<evidence type="ECO:0000313" key="8">
    <source>
        <dbReference type="Proteomes" id="UP000050564"/>
    </source>
</evidence>
<gene>
    <name evidence="7" type="ORF">ALO81_04926</name>
</gene>